<sequence length="126" mass="14586">MFSILRLPPSPVSRTRFGQVSHPLVDSLVWASENDTTLKWKDWQHFAEDTKSEAMLREATAGFIILLNLIHQRRARASTAALLLTALERMRPRRFVRLQFPWFKRSLSAAPAYRMTSLQKPARADH</sequence>
<dbReference type="OrthoDB" id="6280626at2759"/>
<comment type="caution">
    <text evidence="1">The sequence shown here is derived from an EMBL/GenBank/DDBJ whole genome shotgun (WGS) entry which is preliminary data.</text>
</comment>
<gene>
    <name evidence="1" type="ORF">P879_05710</name>
</gene>
<accession>A0A8T0DQL1</accession>
<protein>
    <submittedName>
        <fullName evidence="1">Uncharacterized protein</fullName>
    </submittedName>
</protein>
<evidence type="ECO:0000313" key="1">
    <source>
        <dbReference type="EMBL" id="KAF8568971.1"/>
    </source>
</evidence>
<proteinExistence type="predicted"/>
<dbReference type="AlphaFoldDB" id="A0A8T0DQL1"/>
<organism evidence="1 2">
    <name type="scientific">Paragonimus westermani</name>
    <dbReference type="NCBI Taxonomy" id="34504"/>
    <lineage>
        <taxon>Eukaryota</taxon>
        <taxon>Metazoa</taxon>
        <taxon>Spiralia</taxon>
        <taxon>Lophotrochozoa</taxon>
        <taxon>Platyhelminthes</taxon>
        <taxon>Trematoda</taxon>
        <taxon>Digenea</taxon>
        <taxon>Plagiorchiida</taxon>
        <taxon>Troglotremata</taxon>
        <taxon>Troglotrematidae</taxon>
        <taxon>Paragonimus</taxon>
    </lineage>
</organism>
<evidence type="ECO:0000313" key="2">
    <source>
        <dbReference type="Proteomes" id="UP000699462"/>
    </source>
</evidence>
<dbReference type="EMBL" id="JTDF01002287">
    <property type="protein sequence ID" value="KAF8568971.1"/>
    <property type="molecule type" value="Genomic_DNA"/>
</dbReference>
<name>A0A8T0DQL1_9TREM</name>
<keyword evidence="2" id="KW-1185">Reference proteome</keyword>
<dbReference type="Proteomes" id="UP000699462">
    <property type="component" value="Unassembled WGS sequence"/>
</dbReference>
<reference evidence="1 2" key="1">
    <citation type="submission" date="2019-07" db="EMBL/GenBank/DDBJ databases">
        <title>Annotation for the trematode Paragonimus westermani.</title>
        <authorList>
            <person name="Choi Y.-J."/>
        </authorList>
    </citation>
    <scope>NUCLEOTIDE SEQUENCE [LARGE SCALE GENOMIC DNA]</scope>
    <source>
        <strain evidence="1">180907_Pwestermani</strain>
    </source>
</reference>